<evidence type="ECO:0000313" key="2">
    <source>
        <dbReference type="Proteomes" id="UP000636010"/>
    </source>
</evidence>
<accession>A0ABQ1N745</accession>
<name>A0ABQ1N745_9BACT</name>
<dbReference type="InterPro" id="IPR019619">
    <property type="entry name" value="DUF2490"/>
</dbReference>
<organism evidence="1 2">
    <name type="scientific">Marivirga lumbricoides</name>
    <dbReference type="NCBI Taxonomy" id="1046115"/>
    <lineage>
        <taxon>Bacteria</taxon>
        <taxon>Pseudomonadati</taxon>
        <taxon>Bacteroidota</taxon>
        <taxon>Cytophagia</taxon>
        <taxon>Cytophagales</taxon>
        <taxon>Marivirgaceae</taxon>
        <taxon>Marivirga</taxon>
    </lineage>
</organism>
<evidence type="ECO:0000313" key="1">
    <source>
        <dbReference type="EMBL" id="GGC50161.1"/>
    </source>
</evidence>
<gene>
    <name evidence="1" type="ORF">GCM10011506_39760</name>
</gene>
<sequence>MDDRWSYNLSILGRQRFTNYGEGEENFRTDRWEVKAFGTYTLFGKRKLSLGYMYRKVDPFDEDAGYEHRLTQQFAFLTELKGLRLANKIRVQERIRSSSYLTRLRYSISSDFPLNGESLDEGELYFIAGNEVIYEFNSLEDELENRFSIGLGKLFQKGQKLQLAVESQYSDLISEATSHILQVKTVYYFSW</sequence>
<dbReference type="EMBL" id="BMEC01000014">
    <property type="protein sequence ID" value="GGC50161.1"/>
    <property type="molecule type" value="Genomic_DNA"/>
</dbReference>
<reference evidence="2" key="1">
    <citation type="journal article" date="2019" name="Int. J. Syst. Evol. Microbiol.">
        <title>The Global Catalogue of Microorganisms (GCM) 10K type strain sequencing project: providing services to taxonomists for standard genome sequencing and annotation.</title>
        <authorList>
            <consortium name="The Broad Institute Genomics Platform"/>
            <consortium name="The Broad Institute Genome Sequencing Center for Infectious Disease"/>
            <person name="Wu L."/>
            <person name="Ma J."/>
        </authorList>
    </citation>
    <scope>NUCLEOTIDE SEQUENCE [LARGE SCALE GENOMIC DNA]</scope>
    <source>
        <strain evidence="2">CGMCC 1.10832</strain>
    </source>
</reference>
<keyword evidence="2" id="KW-1185">Reference proteome</keyword>
<protein>
    <recommendedName>
        <fullName evidence="3">DUF2490 domain-containing protein</fullName>
    </recommendedName>
</protein>
<evidence type="ECO:0008006" key="3">
    <source>
        <dbReference type="Google" id="ProtNLM"/>
    </source>
</evidence>
<proteinExistence type="predicted"/>
<comment type="caution">
    <text evidence="1">The sequence shown here is derived from an EMBL/GenBank/DDBJ whole genome shotgun (WGS) entry which is preliminary data.</text>
</comment>
<dbReference type="Proteomes" id="UP000636010">
    <property type="component" value="Unassembled WGS sequence"/>
</dbReference>
<dbReference type="Pfam" id="PF10677">
    <property type="entry name" value="DUF2490"/>
    <property type="match status" value="1"/>
</dbReference>